<evidence type="ECO:0000256" key="4">
    <source>
        <dbReference type="ARBA" id="ARBA00001946"/>
    </source>
</evidence>
<dbReference type="SUPFAM" id="SSF52518">
    <property type="entry name" value="Thiamin diphosphate-binding fold (THDP-binding)"/>
    <property type="match status" value="2"/>
</dbReference>
<evidence type="ECO:0000313" key="18">
    <source>
        <dbReference type="EMBL" id="PVE11203.1"/>
    </source>
</evidence>
<dbReference type="InterPro" id="IPR055152">
    <property type="entry name" value="Transketolase-like_C_2"/>
</dbReference>
<dbReference type="CDD" id="cd02012">
    <property type="entry name" value="TPP_TK"/>
    <property type="match status" value="1"/>
</dbReference>
<sequence>MTATPTRTTTAPVTAPVFGEMDRRAVAVARALAMDAVETAGSGHPGTAMALAPVAHLLFQRHIRHDPADAGWEGRDRFVLSCGHASILQYTQLYLTGYGLGLEDLRRFRQLGSLTPGHPELGHTTGVETTTGPLGQGVATAVGMAMALKRDEGRLTGGAAVARAEAPVEVPARTVWVLCSDGDLQEGISYEAGALAGRHRLDNLVVVWDDNSIQIEGSTDLTTREDTAARFAAQGWFVQTVGLGADGDIDTDALDGALSTAHAHDGRPSLIVLKSRIAWPAPNATNTPASHGAPLGAAEVAATKALLDVADEPFTVPADVLEYTRAALGRGAELHRAWDKALAEWKQAHPGLAAARDRAIRPLDPAEAADALPVFEPGAAVAPRDASGQVIQALAERLPRLWGGSADLGDSNRTTIGSGGSFLPADEDDAHGSGRRGLSGRNIHWGVREHAMAAALNGIAIVGYDTPFAGTFLVFSDYERPSLRLASLMRLPVVHVWTHDSVALGADGPTHQPVEHLASLRAMPGLSVVRPADAAETAAAWLTALGRPGPVGLVLARQALPVLPTPADAVREGVARGAYVVAGADDTDGAADVLLLASGSEVSLALGARKALAGRGVTARVVSVPCKDWFAEQDAAYRDAVLPPAVRARVVVEAASVFGWHDLLGDAGRAVTIDGFGTSASASDAMTAMGMTEEAVVTAALESLDVAGSR</sequence>
<comment type="similarity">
    <text evidence="7">Belongs to the transketolase family.</text>
</comment>
<evidence type="ECO:0000256" key="6">
    <source>
        <dbReference type="ARBA" id="ARBA00002931"/>
    </source>
</evidence>
<keyword evidence="11" id="KW-0479">Metal-binding</keyword>
<dbReference type="STRING" id="1440053.GCA_000718095_00219"/>
<evidence type="ECO:0000256" key="7">
    <source>
        <dbReference type="ARBA" id="ARBA00007131"/>
    </source>
</evidence>
<evidence type="ECO:0000256" key="14">
    <source>
        <dbReference type="ARBA" id="ARBA00023052"/>
    </source>
</evidence>
<dbReference type="InterPro" id="IPR033247">
    <property type="entry name" value="Transketolase_fam"/>
</dbReference>
<evidence type="ECO:0000256" key="8">
    <source>
        <dbReference type="ARBA" id="ARBA00011738"/>
    </source>
</evidence>
<comment type="cofactor">
    <cofactor evidence="2">
        <name>Mn(2+)</name>
        <dbReference type="ChEBI" id="CHEBI:29035"/>
    </cofactor>
</comment>
<evidence type="ECO:0000256" key="13">
    <source>
        <dbReference type="ARBA" id="ARBA00022842"/>
    </source>
</evidence>
<dbReference type="EC" id="2.2.1.1" evidence="9"/>
<name>A0A2T7T7Q8_9ACTN</name>
<protein>
    <recommendedName>
        <fullName evidence="9">transketolase</fullName>
        <ecNumber evidence="9">2.2.1.1</ecNumber>
    </recommendedName>
</protein>
<dbReference type="PANTHER" id="PTHR43522:SF2">
    <property type="entry name" value="TRANSKETOLASE 1-RELATED"/>
    <property type="match status" value="1"/>
</dbReference>
<dbReference type="InterPro" id="IPR029061">
    <property type="entry name" value="THDP-binding"/>
</dbReference>
<dbReference type="CDD" id="cd07033">
    <property type="entry name" value="TPP_PYR_DXS_TK_like"/>
    <property type="match status" value="1"/>
</dbReference>
<dbReference type="Pfam" id="PF00456">
    <property type="entry name" value="Transketolase_N"/>
    <property type="match status" value="1"/>
</dbReference>
<evidence type="ECO:0000313" key="19">
    <source>
        <dbReference type="Proteomes" id="UP000245992"/>
    </source>
</evidence>
<proteinExistence type="inferred from homology"/>
<comment type="cofactor">
    <cofactor evidence="4">
        <name>Mg(2+)</name>
        <dbReference type="ChEBI" id="CHEBI:18420"/>
    </cofactor>
</comment>
<dbReference type="Gene3D" id="3.40.50.970">
    <property type="match status" value="2"/>
</dbReference>
<evidence type="ECO:0000256" key="5">
    <source>
        <dbReference type="ARBA" id="ARBA00001964"/>
    </source>
</evidence>
<dbReference type="InterPro" id="IPR005474">
    <property type="entry name" value="Transketolase_N"/>
</dbReference>
<comment type="subunit">
    <text evidence="8">Homodimer.</text>
</comment>
<organism evidence="18 19">
    <name type="scientific">Streptomyces scopuliridis RB72</name>
    <dbReference type="NCBI Taxonomy" id="1440053"/>
    <lineage>
        <taxon>Bacteria</taxon>
        <taxon>Bacillati</taxon>
        <taxon>Actinomycetota</taxon>
        <taxon>Actinomycetes</taxon>
        <taxon>Kitasatosporales</taxon>
        <taxon>Streptomycetaceae</taxon>
        <taxon>Streptomyces</taxon>
    </lineage>
</organism>
<comment type="cofactor">
    <cofactor evidence="1">
        <name>Ca(2+)</name>
        <dbReference type="ChEBI" id="CHEBI:29108"/>
    </cofactor>
</comment>
<dbReference type="GO" id="GO:0006098">
    <property type="term" value="P:pentose-phosphate shunt"/>
    <property type="evidence" value="ECO:0007669"/>
    <property type="project" value="TreeGrafter"/>
</dbReference>
<dbReference type="GO" id="GO:0005829">
    <property type="term" value="C:cytosol"/>
    <property type="evidence" value="ECO:0007669"/>
    <property type="project" value="TreeGrafter"/>
</dbReference>
<keyword evidence="14" id="KW-0786">Thiamine pyrophosphate</keyword>
<keyword evidence="13" id="KW-0460">Magnesium</keyword>
<evidence type="ECO:0000256" key="16">
    <source>
        <dbReference type="SAM" id="MobiDB-lite"/>
    </source>
</evidence>
<evidence type="ECO:0000256" key="9">
    <source>
        <dbReference type="ARBA" id="ARBA00013152"/>
    </source>
</evidence>
<dbReference type="Gene3D" id="3.40.50.920">
    <property type="match status" value="1"/>
</dbReference>
<accession>A0A2T7T7Q8</accession>
<evidence type="ECO:0000256" key="15">
    <source>
        <dbReference type="ARBA" id="ARBA00049473"/>
    </source>
</evidence>
<dbReference type="InterPro" id="IPR009014">
    <property type="entry name" value="Transketo_C/PFOR_II"/>
</dbReference>
<feature type="domain" description="Transketolase-like pyrimidine-binding" evidence="17">
    <location>
        <begin position="381"/>
        <end position="562"/>
    </location>
</feature>
<dbReference type="PROSITE" id="PS00802">
    <property type="entry name" value="TRANSKETOLASE_2"/>
    <property type="match status" value="1"/>
</dbReference>
<evidence type="ECO:0000256" key="1">
    <source>
        <dbReference type="ARBA" id="ARBA00001913"/>
    </source>
</evidence>
<comment type="cofactor">
    <cofactor evidence="3">
        <name>Co(2+)</name>
        <dbReference type="ChEBI" id="CHEBI:48828"/>
    </cofactor>
</comment>
<dbReference type="FunFam" id="3.40.50.970:FF:000004">
    <property type="entry name" value="Transketolase"/>
    <property type="match status" value="1"/>
</dbReference>
<dbReference type="SMART" id="SM00861">
    <property type="entry name" value="Transket_pyr"/>
    <property type="match status" value="1"/>
</dbReference>
<gene>
    <name evidence="18" type="ORF">Y717_16350</name>
</gene>
<keyword evidence="12" id="KW-0106">Calcium</keyword>
<dbReference type="Proteomes" id="UP000245992">
    <property type="component" value="Unassembled WGS sequence"/>
</dbReference>
<evidence type="ECO:0000259" key="17">
    <source>
        <dbReference type="SMART" id="SM00861"/>
    </source>
</evidence>
<evidence type="ECO:0000256" key="3">
    <source>
        <dbReference type="ARBA" id="ARBA00001941"/>
    </source>
</evidence>
<evidence type="ECO:0000256" key="2">
    <source>
        <dbReference type="ARBA" id="ARBA00001936"/>
    </source>
</evidence>
<dbReference type="Pfam" id="PF22613">
    <property type="entry name" value="Transketolase_C_1"/>
    <property type="match status" value="1"/>
</dbReference>
<evidence type="ECO:0000256" key="12">
    <source>
        <dbReference type="ARBA" id="ARBA00022837"/>
    </source>
</evidence>
<feature type="region of interest" description="Disordered" evidence="16">
    <location>
        <begin position="412"/>
        <end position="435"/>
    </location>
</feature>
<comment type="function">
    <text evidence="6">Catalyzes the transfer of a two-carbon ketol group from a ketose donor to an aldose acceptor, via a covalent intermediate with the cofactor thiamine pyrophosphate.</text>
</comment>
<evidence type="ECO:0000256" key="10">
    <source>
        <dbReference type="ARBA" id="ARBA00022679"/>
    </source>
</evidence>
<dbReference type="InterPro" id="IPR020826">
    <property type="entry name" value="Transketolase_BS"/>
</dbReference>
<dbReference type="EMBL" id="AZSP01000148">
    <property type="protein sequence ID" value="PVE11203.1"/>
    <property type="molecule type" value="Genomic_DNA"/>
</dbReference>
<dbReference type="PANTHER" id="PTHR43522">
    <property type="entry name" value="TRANSKETOLASE"/>
    <property type="match status" value="1"/>
</dbReference>
<dbReference type="GO" id="GO:0000287">
    <property type="term" value="F:magnesium ion binding"/>
    <property type="evidence" value="ECO:0007669"/>
    <property type="project" value="UniProtKB-ARBA"/>
</dbReference>
<dbReference type="FunFam" id="3.40.50.970:FF:000045">
    <property type="entry name" value="Transketolase"/>
    <property type="match status" value="1"/>
</dbReference>
<dbReference type="GO" id="GO:0004802">
    <property type="term" value="F:transketolase activity"/>
    <property type="evidence" value="ECO:0007669"/>
    <property type="project" value="UniProtKB-EC"/>
</dbReference>
<keyword evidence="10" id="KW-0808">Transferase</keyword>
<comment type="caution">
    <text evidence="18">The sequence shown here is derived from an EMBL/GenBank/DDBJ whole genome shotgun (WGS) entry which is preliminary data.</text>
</comment>
<dbReference type="SUPFAM" id="SSF52922">
    <property type="entry name" value="TK C-terminal domain-like"/>
    <property type="match status" value="1"/>
</dbReference>
<comment type="cofactor">
    <cofactor evidence="5">
        <name>thiamine diphosphate</name>
        <dbReference type="ChEBI" id="CHEBI:58937"/>
    </cofactor>
</comment>
<dbReference type="AlphaFoldDB" id="A0A2T7T7Q8"/>
<reference evidence="18 19" key="1">
    <citation type="submission" date="2013-12" db="EMBL/GenBank/DDBJ databases">
        <title>Annotated genome of Streptomyces scopuliridis.</title>
        <authorList>
            <person name="Olson J.B."/>
        </authorList>
    </citation>
    <scope>NUCLEOTIDE SEQUENCE [LARGE SCALE GENOMIC DNA]</scope>
    <source>
        <strain evidence="18 19">RB72</strain>
    </source>
</reference>
<dbReference type="Pfam" id="PF02779">
    <property type="entry name" value="Transket_pyr"/>
    <property type="match status" value="1"/>
</dbReference>
<dbReference type="InterPro" id="IPR005475">
    <property type="entry name" value="Transketolase-like_Pyr-bd"/>
</dbReference>
<keyword evidence="19" id="KW-1185">Reference proteome</keyword>
<comment type="catalytic activity">
    <reaction evidence="15">
        <text>D-sedoheptulose 7-phosphate + D-glyceraldehyde 3-phosphate = aldehydo-D-ribose 5-phosphate + D-xylulose 5-phosphate</text>
        <dbReference type="Rhea" id="RHEA:10508"/>
        <dbReference type="ChEBI" id="CHEBI:57483"/>
        <dbReference type="ChEBI" id="CHEBI:57737"/>
        <dbReference type="ChEBI" id="CHEBI:58273"/>
        <dbReference type="ChEBI" id="CHEBI:59776"/>
        <dbReference type="EC" id="2.2.1.1"/>
    </reaction>
</comment>
<evidence type="ECO:0000256" key="11">
    <source>
        <dbReference type="ARBA" id="ARBA00022723"/>
    </source>
</evidence>